<dbReference type="GO" id="GO:0008270">
    <property type="term" value="F:zinc ion binding"/>
    <property type="evidence" value="ECO:0007669"/>
    <property type="project" value="UniProtKB-KW"/>
</dbReference>
<dbReference type="PROSITE" id="PS50199">
    <property type="entry name" value="ZF_RANBP2_2"/>
    <property type="match status" value="1"/>
</dbReference>
<evidence type="ECO:0000256" key="9">
    <source>
        <dbReference type="ARBA" id="ARBA00022737"/>
    </source>
</evidence>
<comment type="caution">
    <text evidence="18">The sequence shown here is derived from an EMBL/GenBank/DDBJ whole genome shotgun (WGS) entry which is preliminary data.</text>
</comment>
<proteinExistence type="inferred from homology"/>
<dbReference type="Pfam" id="PF21235">
    <property type="entry name" value="UBA_ARI1"/>
    <property type="match status" value="1"/>
</dbReference>
<dbReference type="Gene3D" id="3.30.40.10">
    <property type="entry name" value="Zinc/RING finger domain, C3HC4 (zinc finger)"/>
    <property type="match status" value="1"/>
</dbReference>
<dbReference type="FunFam" id="1.20.120.1750:FF:000005">
    <property type="entry name" value="RBR-type E3 ubiquitin transferase"/>
    <property type="match status" value="1"/>
</dbReference>
<dbReference type="InterPro" id="IPR002867">
    <property type="entry name" value="IBR_dom"/>
</dbReference>
<feature type="domain" description="RanBP2-type" evidence="16">
    <location>
        <begin position="569"/>
        <end position="596"/>
    </location>
</feature>
<feature type="compositionally biased region" description="Low complexity" evidence="14">
    <location>
        <begin position="554"/>
        <end position="565"/>
    </location>
</feature>
<comment type="pathway">
    <text evidence="4">Protein modification; protein ubiquitination.</text>
</comment>
<feature type="domain" description="RING-type" evidence="17">
    <location>
        <begin position="141"/>
        <end position="354"/>
    </location>
</feature>
<evidence type="ECO:0000256" key="14">
    <source>
        <dbReference type="SAM" id="MobiDB-lite"/>
    </source>
</evidence>
<dbReference type="FunFam" id="3.30.40.10:FF:000019">
    <property type="entry name" value="RBR-type E3 ubiquitin transferase"/>
    <property type="match status" value="1"/>
</dbReference>
<dbReference type="SMART" id="SM00547">
    <property type="entry name" value="ZnF_RBZ"/>
    <property type="match status" value="1"/>
</dbReference>
<comment type="catalytic activity">
    <reaction evidence="1">
        <text>[E2 ubiquitin-conjugating enzyme]-S-ubiquitinyl-L-cysteine + [acceptor protein]-L-lysine = [E2 ubiquitin-conjugating enzyme]-L-cysteine + [acceptor protein]-N(6)-ubiquitinyl-L-lysine.</text>
        <dbReference type="EC" id="2.3.2.31"/>
    </reaction>
</comment>
<dbReference type="CDD" id="cd20346">
    <property type="entry name" value="BRcat_RBR_ANKIB1"/>
    <property type="match status" value="1"/>
</dbReference>
<comment type="function">
    <text evidence="3">Might act as an E3 ubiquitin-protein ligase, or as part of E3 complex, which accepts ubiquitin from specific E2 ubiquitin-conjugating enzymes and then transfers it to substrates.</text>
</comment>
<dbReference type="SUPFAM" id="SSF57850">
    <property type="entry name" value="RING/U-box"/>
    <property type="match status" value="3"/>
</dbReference>
<evidence type="ECO:0000256" key="7">
    <source>
        <dbReference type="ARBA" id="ARBA00022679"/>
    </source>
</evidence>
<keyword evidence="8" id="KW-0479">Metal-binding</keyword>
<evidence type="ECO:0000256" key="8">
    <source>
        <dbReference type="ARBA" id="ARBA00022723"/>
    </source>
</evidence>
<dbReference type="Pfam" id="PF22191">
    <property type="entry name" value="IBR_1"/>
    <property type="match status" value="1"/>
</dbReference>
<dbReference type="PANTHER" id="PTHR11685">
    <property type="entry name" value="RBR FAMILY RING FINGER AND IBR DOMAIN-CONTAINING"/>
    <property type="match status" value="1"/>
</dbReference>
<dbReference type="Gene3D" id="1.20.120.1750">
    <property type="match status" value="1"/>
</dbReference>
<keyword evidence="7" id="KW-0808">Transferase</keyword>
<feature type="domain" description="RING-type" evidence="15">
    <location>
        <begin position="145"/>
        <end position="189"/>
    </location>
</feature>
<comment type="similarity">
    <text evidence="5">Belongs to the RBR family. Ariadne subfamily.</text>
</comment>
<reference evidence="18 19" key="1">
    <citation type="submission" date="2024-11" db="EMBL/GenBank/DDBJ databases">
        <title>A near-complete genome assembly of Cinchona calisaya.</title>
        <authorList>
            <person name="Lian D.C."/>
            <person name="Zhao X.W."/>
            <person name="Wei L."/>
        </authorList>
    </citation>
    <scope>NUCLEOTIDE SEQUENCE [LARGE SCALE GENOMIC DNA]</scope>
    <source>
        <tissue evidence="18">Nenye</tissue>
    </source>
</reference>
<feature type="compositionally biased region" description="Low complexity" evidence="14">
    <location>
        <begin position="535"/>
        <end position="546"/>
    </location>
</feature>
<keyword evidence="11" id="KW-0833">Ubl conjugation pathway</keyword>
<keyword evidence="9" id="KW-0677">Repeat</keyword>
<name>A0ABD2ZQN7_9GENT</name>
<dbReference type="InterPro" id="IPR001876">
    <property type="entry name" value="Znf_RanBP2"/>
</dbReference>
<dbReference type="InterPro" id="IPR044066">
    <property type="entry name" value="TRIAD_supradom"/>
</dbReference>
<dbReference type="CDD" id="cd23141">
    <property type="entry name" value="RING-HC_ARI6-like"/>
    <property type="match status" value="1"/>
</dbReference>
<evidence type="ECO:0000259" key="15">
    <source>
        <dbReference type="PROSITE" id="PS50089"/>
    </source>
</evidence>
<evidence type="ECO:0000256" key="3">
    <source>
        <dbReference type="ARBA" id="ARBA00003976"/>
    </source>
</evidence>
<evidence type="ECO:0000256" key="2">
    <source>
        <dbReference type="ARBA" id="ARBA00001947"/>
    </source>
</evidence>
<accession>A0ABD2ZQN7</accession>
<dbReference type="InterPro" id="IPR001841">
    <property type="entry name" value="Znf_RING"/>
</dbReference>
<evidence type="ECO:0000256" key="5">
    <source>
        <dbReference type="ARBA" id="ARBA00005884"/>
    </source>
</evidence>
<dbReference type="Pfam" id="PF01485">
    <property type="entry name" value="IBR"/>
    <property type="match status" value="1"/>
</dbReference>
<dbReference type="InterPro" id="IPR048962">
    <property type="entry name" value="ARIH1-like_UBL"/>
</dbReference>
<dbReference type="PROSITE" id="PS51873">
    <property type="entry name" value="TRIAD"/>
    <property type="match status" value="1"/>
</dbReference>
<gene>
    <name evidence="18" type="ORF">ACH5RR_018621</name>
</gene>
<feature type="compositionally biased region" description="Acidic residues" evidence="14">
    <location>
        <begin position="47"/>
        <end position="58"/>
    </location>
</feature>
<dbReference type="PROSITE" id="PS01358">
    <property type="entry name" value="ZF_RANBP2_1"/>
    <property type="match status" value="1"/>
</dbReference>
<organism evidence="18 19">
    <name type="scientific">Cinchona calisaya</name>
    <dbReference type="NCBI Taxonomy" id="153742"/>
    <lineage>
        <taxon>Eukaryota</taxon>
        <taxon>Viridiplantae</taxon>
        <taxon>Streptophyta</taxon>
        <taxon>Embryophyta</taxon>
        <taxon>Tracheophyta</taxon>
        <taxon>Spermatophyta</taxon>
        <taxon>Magnoliopsida</taxon>
        <taxon>eudicotyledons</taxon>
        <taxon>Gunneridae</taxon>
        <taxon>Pentapetalae</taxon>
        <taxon>asterids</taxon>
        <taxon>lamiids</taxon>
        <taxon>Gentianales</taxon>
        <taxon>Rubiaceae</taxon>
        <taxon>Cinchonoideae</taxon>
        <taxon>Cinchoneae</taxon>
        <taxon>Cinchona</taxon>
    </lineage>
</organism>
<dbReference type="SUPFAM" id="SSF90209">
    <property type="entry name" value="Ran binding protein zinc finger-like"/>
    <property type="match status" value="1"/>
</dbReference>
<evidence type="ECO:0000256" key="10">
    <source>
        <dbReference type="ARBA" id="ARBA00022771"/>
    </source>
</evidence>
<dbReference type="GO" id="GO:0061630">
    <property type="term" value="F:ubiquitin protein ligase activity"/>
    <property type="evidence" value="ECO:0007669"/>
    <property type="project" value="UniProtKB-EC"/>
</dbReference>
<feature type="region of interest" description="Disordered" evidence="14">
    <location>
        <begin position="535"/>
        <end position="569"/>
    </location>
</feature>
<dbReference type="CDD" id="cd22583">
    <property type="entry name" value="Rcat_RBR_ARI7-like"/>
    <property type="match status" value="1"/>
</dbReference>
<evidence type="ECO:0000313" key="19">
    <source>
        <dbReference type="Proteomes" id="UP001630127"/>
    </source>
</evidence>
<feature type="region of interest" description="Disordered" evidence="14">
    <location>
        <begin position="1"/>
        <end position="42"/>
    </location>
</feature>
<dbReference type="Proteomes" id="UP001630127">
    <property type="component" value="Unassembled WGS sequence"/>
</dbReference>
<evidence type="ECO:0000256" key="4">
    <source>
        <dbReference type="ARBA" id="ARBA00004906"/>
    </source>
</evidence>
<dbReference type="InterPro" id="IPR013083">
    <property type="entry name" value="Znf_RING/FYVE/PHD"/>
</dbReference>
<keyword evidence="19" id="KW-1185">Reference proteome</keyword>
<evidence type="ECO:0000313" key="18">
    <source>
        <dbReference type="EMBL" id="KAL3520472.1"/>
    </source>
</evidence>
<evidence type="ECO:0000256" key="11">
    <source>
        <dbReference type="ARBA" id="ARBA00022786"/>
    </source>
</evidence>
<feature type="region of interest" description="Disordered" evidence="14">
    <location>
        <begin position="47"/>
        <end position="66"/>
    </location>
</feature>
<evidence type="ECO:0000259" key="16">
    <source>
        <dbReference type="PROSITE" id="PS50199"/>
    </source>
</evidence>
<dbReference type="InterPro" id="IPR031127">
    <property type="entry name" value="E3_UB_ligase_RBR"/>
</dbReference>
<dbReference type="AlphaFoldDB" id="A0ABD2ZQN7"/>
<dbReference type="EC" id="2.3.2.31" evidence="6"/>
<dbReference type="PROSITE" id="PS50089">
    <property type="entry name" value="ZF_RING_2"/>
    <property type="match status" value="1"/>
</dbReference>
<evidence type="ECO:0000259" key="17">
    <source>
        <dbReference type="PROSITE" id="PS51873"/>
    </source>
</evidence>
<protein>
    <recommendedName>
        <fullName evidence="6">RBR-type E3 ubiquitin transferase</fullName>
        <ecNumber evidence="6">2.3.2.31</ecNumber>
    </recommendedName>
</protein>
<evidence type="ECO:0000256" key="12">
    <source>
        <dbReference type="ARBA" id="ARBA00022833"/>
    </source>
</evidence>
<feature type="compositionally biased region" description="Acidic residues" evidence="14">
    <location>
        <begin position="14"/>
        <end position="42"/>
    </location>
</feature>
<keyword evidence="12" id="KW-0862">Zinc</keyword>
<evidence type="ECO:0000256" key="1">
    <source>
        <dbReference type="ARBA" id="ARBA00001798"/>
    </source>
</evidence>
<dbReference type="EMBL" id="JBJUIK010000008">
    <property type="protein sequence ID" value="KAL3520472.1"/>
    <property type="molecule type" value="Genomic_DNA"/>
</dbReference>
<comment type="cofactor">
    <cofactor evidence="2">
        <name>Zn(2+)</name>
        <dbReference type="ChEBI" id="CHEBI:29105"/>
    </cofactor>
</comment>
<evidence type="ECO:0000256" key="6">
    <source>
        <dbReference type="ARBA" id="ARBA00012251"/>
    </source>
</evidence>
<dbReference type="InterPro" id="IPR036443">
    <property type="entry name" value="Znf_RanBP2_sf"/>
</dbReference>
<evidence type="ECO:0000256" key="13">
    <source>
        <dbReference type="PROSITE-ProRule" id="PRU00322"/>
    </source>
</evidence>
<dbReference type="SMART" id="SM00647">
    <property type="entry name" value="IBR"/>
    <property type="match status" value="2"/>
</dbReference>
<sequence>MASEDEFLLHDGNDGESIDDDFYSGDGDGDGDGGEDSDEDDVIMDYDFIDNDSDDSDDLPSHHRSQPNYTILNEADICQRQEENITQISMVLSVSRIAASILLRHYNWSVSKVNDEWFADEEKVRRLVGLLEYPIALPDAKELTCGICFETYPSDRMSSAACGHPFCVMCWQGYISTSINDGPGCLMLRCPDPSCCAAVGQDMINLLALREDKEKYNRYFLRSFVEDNRKTKWCPAPGCDYAVDFIVGSGSYDVACRCSYSFCWNCTEEAHRPVDCGTVAKWILKNSAESENMNWILANSKPCPKCKRPIEKNQGCMHITCTPPCKFEFCWLCLGAWSDHGERTGGFYACNRYESAKQEGVYDEAEKRREMAKNSLERYTHYYERWATNQSSRQKALADLYQMQAVHLERLSDVQCQPESQLKFIIEAWQQIVECRRVLKWTYAYGFYLPDHEHAKRQFFEYLQGEAESGLERLHQCAEKELKGYFNAEGPSKEFNEFRTKLAGLTSVTRNYFENLVQALENGLSDVGSPGACSRAGSSKSLGSGSNKARGSRGKATGSRSSSSRNIDDSGHWSCDHCTFANVKPATVCQVCQQRR</sequence>
<keyword evidence="10 13" id="KW-0863">Zinc-finger</keyword>